<dbReference type="InParanoid" id="A0A200PMG8"/>
<name>A0A200PMG8_MACCD</name>
<dbReference type="Proteomes" id="UP000195402">
    <property type="component" value="Unassembled WGS sequence"/>
</dbReference>
<evidence type="ECO:0000313" key="2">
    <source>
        <dbReference type="EMBL" id="OUZ99415.1"/>
    </source>
</evidence>
<sequence>MSRKQSAFVKDLRVIDESGLVSWDLDFIRRIWEEDLVEIADFTTMLNTHVLTEDEDPRIWTKEKKGSFTLSSCYDNIHKGGMMEFPHKEVWVSDIPMKICFFVWQVFHDSVPTMDNLSRKGMININKCEMCCKDLETVDHLLYHCSFTIDIWDGFLLEFGVRWAFRKNVKNFFAEGDTNYFLEAGNFLWKALPFTICWVLWNERNQLIFEGKAKVKEKIVLDIKALMMYWASPLKKLRGFHFEDLVFN</sequence>
<keyword evidence="2" id="KW-0548">Nucleotidyltransferase</keyword>
<proteinExistence type="predicted"/>
<comment type="caution">
    <text evidence="2">The sequence shown here is derived from an EMBL/GenBank/DDBJ whole genome shotgun (WGS) entry which is preliminary data.</text>
</comment>
<dbReference type="AlphaFoldDB" id="A0A200PMG8"/>
<reference evidence="2 3" key="1">
    <citation type="journal article" date="2017" name="Mol. Plant">
        <title>The Genome of Medicinal Plant Macleaya cordata Provides New Insights into Benzylisoquinoline Alkaloids Metabolism.</title>
        <authorList>
            <person name="Liu X."/>
            <person name="Liu Y."/>
            <person name="Huang P."/>
            <person name="Ma Y."/>
            <person name="Qing Z."/>
            <person name="Tang Q."/>
            <person name="Cao H."/>
            <person name="Cheng P."/>
            <person name="Zheng Y."/>
            <person name="Yuan Z."/>
            <person name="Zhou Y."/>
            <person name="Liu J."/>
            <person name="Tang Z."/>
            <person name="Zhuo Y."/>
            <person name="Zhang Y."/>
            <person name="Yu L."/>
            <person name="Huang J."/>
            <person name="Yang P."/>
            <person name="Peng Q."/>
            <person name="Zhang J."/>
            <person name="Jiang W."/>
            <person name="Zhang Z."/>
            <person name="Lin K."/>
            <person name="Ro D.K."/>
            <person name="Chen X."/>
            <person name="Xiong X."/>
            <person name="Shang Y."/>
            <person name="Huang S."/>
            <person name="Zeng J."/>
        </authorList>
    </citation>
    <scope>NUCLEOTIDE SEQUENCE [LARGE SCALE GENOMIC DNA]</scope>
    <source>
        <strain evidence="3">cv. BLH2017</strain>
        <tissue evidence="2">Root</tissue>
    </source>
</reference>
<organism evidence="2 3">
    <name type="scientific">Macleaya cordata</name>
    <name type="common">Five-seeded plume-poppy</name>
    <name type="synonym">Bocconia cordata</name>
    <dbReference type="NCBI Taxonomy" id="56857"/>
    <lineage>
        <taxon>Eukaryota</taxon>
        <taxon>Viridiplantae</taxon>
        <taxon>Streptophyta</taxon>
        <taxon>Embryophyta</taxon>
        <taxon>Tracheophyta</taxon>
        <taxon>Spermatophyta</taxon>
        <taxon>Magnoliopsida</taxon>
        <taxon>Ranunculales</taxon>
        <taxon>Papaveraceae</taxon>
        <taxon>Papaveroideae</taxon>
        <taxon>Macleaya</taxon>
    </lineage>
</organism>
<protein>
    <submittedName>
        <fullName evidence="2">Reverse transcriptase zinc-binding domain</fullName>
    </submittedName>
</protein>
<feature type="domain" description="Reverse transcriptase zinc-binding" evidence="1">
    <location>
        <begin position="68"/>
        <end position="152"/>
    </location>
</feature>
<dbReference type="Pfam" id="PF13966">
    <property type="entry name" value="zf-RVT"/>
    <property type="match status" value="1"/>
</dbReference>
<keyword evidence="2" id="KW-0695">RNA-directed DNA polymerase</keyword>
<keyword evidence="2" id="KW-0808">Transferase</keyword>
<dbReference type="OrthoDB" id="1745633at2759"/>
<dbReference type="InterPro" id="IPR026960">
    <property type="entry name" value="RVT-Znf"/>
</dbReference>
<accession>A0A200PMG8</accession>
<keyword evidence="3" id="KW-1185">Reference proteome</keyword>
<gene>
    <name evidence="2" type="ORF">BVC80_7863g8</name>
</gene>
<evidence type="ECO:0000259" key="1">
    <source>
        <dbReference type="Pfam" id="PF13966"/>
    </source>
</evidence>
<dbReference type="STRING" id="56857.A0A200PMG8"/>
<evidence type="ECO:0000313" key="3">
    <source>
        <dbReference type="Proteomes" id="UP000195402"/>
    </source>
</evidence>
<dbReference type="OMA" id="FIRRIWE"/>
<dbReference type="GO" id="GO:0003964">
    <property type="term" value="F:RNA-directed DNA polymerase activity"/>
    <property type="evidence" value="ECO:0007669"/>
    <property type="project" value="UniProtKB-KW"/>
</dbReference>
<dbReference type="EMBL" id="MVGT01004477">
    <property type="protein sequence ID" value="OUZ99415.1"/>
    <property type="molecule type" value="Genomic_DNA"/>
</dbReference>